<organism evidence="2 3">
    <name type="scientific">Cyclobacterium xiamenense</name>
    <dbReference type="NCBI Taxonomy" id="1297121"/>
    <lineage>
        <taxon>Bacteria</taxon>
        <taxon>Pseudomonadati</taxon>
        <taxon>Bacteroidota</taxon>
        <taxon>Cytophagia</taxon>
        <taxon>Cytophagales</taxon>
        <taxon>Cyclobacteriaceae</taxon>
        <taxon>Cyclobacterium</taxon>
    </lineage>
</organism>
<dbReference type="AlphaFoldDB" id="A0A1H6YUS9"/>
<dbReference type="SUPFAM" id="SSF53448">
    <property type="entry name" value="Nucleotide-diphospho-sugar transferases"/>
    <property type="match status" value="1"/>
</dbReference>
<keyword evidence="3" id="KW-1185">Reference proteome</keyword>
<reference evidence="3" key="1">
    <citation type="submission" date="2016-10" db="EMBL/GenBank/DDBJ databases">
        <authorList>
            <person name="Varghese N."/>
            <person name="Submissions S."/>
        </authorList>
    </citation>
    <scope>NUCLEOTIDE SEQUENCE [LARGE SCALE GENOMIC DNA]</scope>
    <source>
        <strain evidence="3">IBRC-M 10761</strain>
    </source>
</reference>
<dbReference type="InterPro" id="IPR050486">
    <property type="entry name" value="Mannose-1P_guanyltransferase"/>
</dbReference>
<dbReference type="Gene3D" id="3.90.550.10">
    <property type="entry name" value="Spore Coat Polysaccharide Biosynthesis Protein SpsA, Chain A"/>
    <property type="match status" value="1"/>
</dbReference>
<dbReference type="Pfam" id="PF00483">
    <property type="entry name" value="NTP_transferase"/>
    <property type="match status" value="1"/>
</dbReference>
<sequence length="349" mass="40354">MQPFERHIANIDIPVRESLKRLDILASDAILFLVDDNNTLLGSLTDGDLRRGFINGMSFDDHLSEFIQPNPKFIQKGRYNLKEIIELRKRHFTVFPVVNTHMQVINVVNFRHQKSYLPVDALIMAGGRGERLRPLTDTTPKPLLKIGQKPIIEYNIDRLNLYGIDDIWISIRYLGEQLVDYLKSGAEKSIRIKYVWEEIPLGTAGALALIDDFIHDYVLMMNSDLLTDIDFEDLFLFFEENEADFAVACIPYQVNIPYAVMETENKVVKGLKEKPIYTHYSNAGIYLMKREILDKIPKDTVYNATDLMERLIEEGKKVVAYPLVGYWLDIGKHEDYNKAQEDIKHIKIS</sequence>
<dbReference type="RefSeq" id="WP_092174602.1">
    <property type="nucleotide sequence ID" value="NZ_FNZH01000003.1"/>
</dbReference>
<name>A0A1H6YUS9_9BACT</name>
<dbReference type="InterPro" id="IPR005835">
    <property type="entry name" value="NTP_transferase_dom"/>
</dbReference>
<dbReference type="CDD" id="cd06426">
    <property type="entry name" value="NTP_transferase_like_2"/>
    <property type="match status" value="1"/>
</dbReference>
<proteinExistence type="predicted"/>
<keyword evidence="2" id="KW-0808">Transferase</keyword>
<dbReference type="Proteomes" id="UP000199403">
    <property type="component" value="Unassembled WGS sequence"/>
</dbReference>
<evidence type="ECO:0000313" key="2">
    <source>
        <dbReference type="EMBL" id="SEJ40565.1"/>
    </source>
</evidence>
<dbReference type="EMBL" id="FNZH01000003">
    <property type="protein sequence ID" value="SEJ40565.1"/>
    <property type="molecule type" value="Genomic_DNA"/>
</dbReference>
<dbReference type="OrthoDB" id="9813880at2"/>
<gene>
    <name evidence="2" type="ORF">SAMN05192553_103720</name>
</gene>
<dbReference type="GO" id="GO:0016740">
    <property type="term" value="F:transferase activity"/>
    <property type="evidence" value="ECO:0007669"/>
    <property type="project" value="UniProtKB-KW"/>
</dbReference>
<dbReference type="PANTHER" id="PTHR22572">
    <property type="entry name" value="SUGAR-1-PHOSPHATE GUANYL TRANSFERASE"/>
    <property type="match status" value="1"/>
</dbReference>
<feature type="domain" description="Nucleotidyl transferase" evidence="1">
    <location>
        <begin position="121"/>
        <end position="344"/>
    </location>
</feature>
<dbReference type="SUPFAM" id="SSF54631">
    <property type="entry name" value="CBS-domain pair"/>
    <property type="match status" value="1"/>
</dbReference>
<dbReference type="Gene3D" id="3.10.580.10">
    <property type="entry name" value="CBS-domain"/>
    <property type="match status" value="1"/>
</dbReference>
<protein>
    <submittedName>
        <fullName evidence="2">Nucleotidyl transferase</fullName>
    </submittedName>
</protein>
<dbReference type="InterPro" id="IPR046342">
    <property type="entry name" value="CBS_dom_sf"/>
</dbReference>
<dbReference type="InterPro" id="IPR029044">
    <property type="entry name" value="Nucleotide-diphossugar_trans"/>
</dbReference>
<dbReference type="STRING" id="1416801.SAMN05192553_103720"/>
<evidence type="ECO:0000259" key="1">
    <source>
        <dbReference type="Pfam" id="PF00483"/>
    </source>
</evidence>
<accession>A0A1H6YUS9</accession>
<evidence type="ECO:0000313" key="3">
    <source>
        <dbReference type="Proteomes" id="UP000199403"/>
    </source>
</evidence>